<dbReference type="AlphaFoldDB" id="A0A2Z7DCP4"/>
<reference evidence="1 2" key="1">
    <citation type="journal article" date="2015" name="Proc. Natl. Acad. Sci. U.S.A.">
        <title>The resurrection genome of Boea hygrometrica: A blueprint for survival of dehydration.</title>
        <authorList>
            <person name="Xiao L."/>
            <person name="Yang G."/>
            <person name="Zhang L."/>
            <person name="Yang X."/>
            <person name="Zhao S."/>
            <person name="Ji Z."/>
            <person name="Zhou Q."/>
            <person name="Hu M."/>
            <person name="Wang Y."/>
            <person name="Chen M."/>
            <person name="Xu Y."/>
            <person name="Jin H."/>
            <person name="Xiao X."/>
            <person name="Hu G."/>
            <person name="Bao F."/>
            <person name="Hu Y."/>
            <person name="Wan P."/>
            <person name="Li L."/>
            <person name="Deng X."/>
            <person name="Kuang T."/>
            <person name="Xiang C."/>
            <person name="Zhu J.K."/>
            <person name="Oliver M.J."/>
            <person name="He Y."/>
        </authorList>
    </citation>
    <scope>NUCLEOTIDE SEQUENCE [LARGE SCALE GENOMIC DNA]</scope>
    <source>
        <strain evidence="2">cv. XS01</strain>
    </source>
</reference>
<evidence type="ECO:0000313" key="1">
    <source>
        <dbReference type="EMBL" id="KZV57412.1"/>
    </source>
</evidence>
<organism evidence="1 2">
    <name type="scientific">Dorcoceras hygrometricum</name>
    <dbReference type="NCBI Taxonomy" id="472368"/>
    <lineage>
        <taxon>Eukaryota</taxon>
        <taxon>Viridiplantae</taxon>
        <taxon>Streptophyta</taxon>
        <taxon>Embryophyta</taxon>
        <taxon>Tracheophyta</taxon>
        <taxon>Spermatophyta</taxon>
        <taxon>Magnoliopsida</taxon>
        <taxon>eudicotyledons</taxon>
        <taxon>Gunneridae</taxon>
        <taxon>Pentapetalae</taxon>
        <taxon>asterids</taxon>
        <taxon>lamiids</taxon>
        <taxon>Lamiales</taxon>
        <taxon>Gesneriaceae</taxon>
        <taxon>Didymocarpoideae</taxon>
        <taxon>Trichosporeae</taxon>
        <taxon>Loxocarpinae</taxon>
        <taxon>Dorcoceras</taxon>
    </lineage>
</organism>
<name>A0A2Z7DCP4_9LAMI</name>
<accession>A0A2Z7DCP4</accession>
<gene>
    <name evidence="1" type="ORF">F511_04849</name>
</gene>
<protein>
    <submittedName>
        <fullName evidence="1">Uncharacterized protein</fullName>
    </submittedName>
</protein>
<sequence>MKEATLCSLLEFEQIFFSVQVPDLSARDLVVVIVAQKVKDACIEDERQYRAPHLPAGFLTAAMSRVAETKLKQQDLLTQKLKRTGDNFCSTVEKIPRARRSFGIPQIAASRFLAVLTDLSLLSSCVDYSLTSDYTNRETSEHHETKAYRYKSYTRPPDLSLPGRSLTPPDFTKTTAFQHLFTATLANTWEHQISP</sequence>
<proteinExistence type="predicted"/>
<dbReference type="Proteomes" id="UP000250235">
    <property type="component" value="Unassembled WGS sequence"/>
</dbReference>
<dbReference type="EMBL" id="KQ987296">
    <property type="protein sequence ID" value="KZV57412.1"/>
    <property type="molecule type" value="Genomic_DNA"/>
</dbReference>
<evidence type="ECO:0000313" key="2">
    <source>
        <dbReference type="Proteomes" id="UP000250235"/>
    </source>
</evidence>
<keyword evidence="2" id="KW-1185">Reference proteome</keyword>